<dbReference type="Proteomes" id="UP000887576">
    <property type="component" value="Unplaced"/>
</dbReference>
<reference evidence="2" key="1">
    <citation type="submission" date="2022-11" db="UniProtKB">
        <authorList>
            <consortium name="WormBaseParasite"/>
        </authorList>
    </citation>
    <scope>IDENTIFICATION</scope>
</reference>
<evidence type="ECO:0000313" key="2">
    <source>
        <dbReference type="WBParaSite" id="JU765_v2.g1778.t1"/>
    </source>
</evidence>
<accession>A0AC34QMS5</accession>
<organism evidence="1 2">
    <name type="scientific">Panagrolaimus sp. JU765</name>
    <dbReference type="NCBI Taxonomy" id="591449"/>
    <lineage>
        <taxon>Eukaryota</taxon>
        <taxon>Metazoa</taxon>
        <taxon>Ecdysozoa</taxon>
        <taxon>Nematoda</taxon>
        <taxon>Chromadorea</taxon>
        <taxon>Rhabditida</taxon>
        <taxon>Tylenchina</taxon>
        <taxon>Panagrolaimomorpha</taxon>
        <taxon>Panagrolaimoidea</taxon>
        <taxon>Panagrolaimidae</taxon>
        <taxon>Panagrolaimus</taxon>
    </lineage>
</organism>
<dbReference type="WBParaSite" id="JU765_v2.g1778.t1">
    <property type="protein sequence ID" value="JU765_v2.g1778.t1"/>
    <property type="gene ID" value="JU765_v2.g1778"/>
</dbReference>
<proteinExistence type="predicted"/>
<evidence type="ECO:0000313" key="1">
    <source>
        <dbReference type="Proteomes" id="UP000887576"/>
    </source>
</evidence>
<name>A0AC34QMS5_9BILA</name>
<sequence>MIGQRNIKEPNWEKHACNCRSLGGKVSDLISRFNQGGDAGKHGINPSYKHEYGVGRQVGQLQQTKFH</sequence>
<protein>
    <submittedName>
        <fullName evidence="2">Uncharacterized protein</fullName>
    </submittedName>
</protein>